<gene>
    <name evidence="2" type="ORF">K469DRAFT_721041</name>
</gene>
<feature type="region of interest" description="Disordered" evidence="1">
    <location>
        <begin position="41"/>
        <end position="110"/>
    </location>
</feature>
<dbReference type="AlphaFoldDB" id="A0A6A6DD91"/>
<organism evidence="2 3">
    <name type="scientific">Zopfia rhizophila CBS 207.26</name>
    <dbReference type="NCBI Taxonomy" id="1314779"/>
    <lineage>
        <taxon>Eukaryota</taxon>
        <taxon>Fungi</taxon>
        <taxon>Dikarya</taxon>
        <taxon>Ascomycota</taxon>
        <taxon>Pezizomycotina</taxon>
        <taxon>Dothideomycetes</taxon>
        <taxon>Dothideomycetes incertae sedis</taxon>
        <taxon>Zopfiaceae</taxon>
        <taxon>Zopfia</taxon>
    </lineage>
</organism>
<evidence type="ECO:0000256" key="1">
    <source>
        <dbReference type="SAM" id="MobiDB-lite"/>
    </source>
</evidence>
<keyword evidence="3" id="KW-1185">Reference proteome</keyword>
<dbReference type="EMBL" id="ML994695">
    <property type="protein sequence ID" value="KAF2177095.1"/>
    <property type="molecule type" value="Genomic_DNA"/>
</dbReference>
<sequence>MRLLMDEERLTSENFWNRFCGCLAAGIPDSAVKRVKVSPITSTDDEATQPPPVAPTCTASSPFHEDSSVTLSANSSVTKPGSETLARNSDQQLGCRAASSTPQEVTGEPEDQMHGKCSRCSCEEYVADEVRFCTTTFYKKLPELQCTCDHQIHDHSTGWVSG</sequence>
<evidence type="ECO:0000313" key="2">
    <source>
        <dbReference type="EMBL" id="KAF2177095.1"/>
    </source>
</evidence>
<feature type="compositionally biased region" description="Polar residues" evidence="1">
    <location>
        <begin position="68"/>
        <end position="104"/>
    </location>
</feature>
<name>A0A6A6DD91_9PEZI</name>
<reference evidence="2" key="1">
    <citation type="journal article" date="2020" name="Stud. Mycol.">
        <title>101 Dothideomycetes genomes: a test case for predicting lifestyles and emergence of pathogens.</title>
        <authorList>
            <person name="Haridas S."/>
            <person name="Albert R."/>
            <person name="Binder M."/>
            <person name="Bloem J."/>
            <person name="Labutti K."/>
            <person name="Salamov A."/>
            <person name="Andreopoulos B."/>
            <person name="Baker S."/>
            <person name="Barry K."/>
            <person name="Bills G."/>
            <person name="Bluhm B."/>
            <person name="Cannon C."/>
            <person name="Castanera R."/>
            <person name="Culley D."/>
            <person name="Daum C."/>
            <person name="Ezra D."/>
            <person name="Gonzalez J."/>
            <person name="Henrissat B."/>
            <person name="Kuo A."/>
            <person name="Liang C."/>
            <person name="Lipzen A."/>
            <person name="Lutzoni F."/>
            <person name="Magnuson J."/>
            <person name="Mondo S."/>
            <person name="Nolan M."/>
            <person name="Ohm R."/>
            <person name="Pangilinan J."/>
            <person name="Park H.-J."/>
            <person name="Ramirez L."/>
            <person name="Alfaro M."/>
            <person name="Sun H."/>
            <person name="Tritt A."/>
            <person name="Yoshinaga Y."/>
            <person name="Zwiers L.-H."/>
            <person name="Turgeon B."/>
            <person name="Goodwin S."/>
            <person name="Spatafora J."/>
            <person name="Crous P."/>
            <person name="Grigoriev I."/>
        </authorList>
    </citation>
    <scope>NUCLEOTIDE SEQUENCE</scope>
    <source>
        <strain evidence="2">CBS 207.26</strain>
    </source>
</reference>
<accession>A0A6A6DD91</accession>
<evidence type="ECO:0000313" key="3">
    <source>
        <dbReference type="Proteomes" id="UP000800200"/>
    </source>
</evidence>
<dbReference type="Proteomes" id="UP000800200">
    <property type="component" value="Unassembled WGS sequence"/>
</dbReference>
<proteinExistence type="predicted"/>
<protein>
    <submittedName>
        <fullName evidence="2">Uncharacterized protein</fullName>
    </submittedName>
</protein>